<dbReference type="Pfam" id="PF05171">
    <property type="entry name" value="HemS"/>
    <property type="match status" value="2"/>
</dbReference>
<feature type="domain" description="Haemin-degrading HemS/ChuX" evidence="1">
    <location>
        <begin position="39"/>
        <end position="159"/>
    </location>
</feature>
<gene>
    <name evidence="2" type="ORF">PQR63_05795</name>
</gene>
<dbReference type="Gene3D" id="3.40.1570.10">
    <property type="entry name" value="HemS/ChuS/ChuX like domains"/>
    <property type="match status" value="2"/>
</dbReference>
<dbReference type="InterPro" id="IPR007845">
    <property type="entry name" value="HemS/ChuX_dom"/>
</dbReference>
<accession>A0ABW8Z5X8</accession>
<evidence type="ECO:0000313" key="2">
    <source>
        <dbReference type="EMBL" id="MFL9877880.1"/>
    </source>
</evidence>
<dbReference type="Proteomes" id="UP001629214">
    <property type="component" value="Unassembled WGS sequence"/>
</dbReference>
<dbReference type="SUPFAM" id="SSF144064">
    <property type="entry name" value="Heme iron utilization protein-like"/>
    <property type="match status" value="1"/>
</dbReference>
<evidence type="ECO:0000313" key="3">
    <source>
        <dbReference type="Proteomes" id="UP001629214"/>
    </source>
</evidence>
<reference evidence="2 3" key="1">
    <citation type="journal article" date="2024" name="Chem. Sci.">
        <title>Discovery of megapolipeptins by genome mining of a Burkholderiales bacteria collection.</title>
        <authorList>
            <person name="Paulo B.S."/>
            <person name="Recchia M.J.J."/>
            <person name="Lee S."/>
            <person name="Fergusson C.H."/>
            <person name="Romanowski S.B."/>
            <person name="Hernandez A."/>
            <person name="Krull N."/>
            <person name="Liu D.Y."/>
            <person name="Cavanagh H."/>
            <person name="Bos A."/>
            <person name="Gray C.A."/>
            <person name="Murphy B.T."/>
            <person name="Linington R.G."/>
            <person name="Eustaquio A.S."/>
        </authorList>
    </citation>
    <scope>NUCLEOTIDE SEQUENCE [LARGE SCALE GENOMIC DNA]</scope>
    <source>
        <strain evidence="2 3">RL21-008-BIB-B</strain>
    </source>
</reference>
<name>A0ABW8Z5X8_9BURK</name>
<sequence>MHDNHGRPPLQHSNNEGKIMMRLRPLDDQQLPNLTDVQRIALHPQATRLQGEFAPLLNRLAALGNLTEVTRNSSALLEKDNVSGALYVQNEIEFAPAEAMHLRIFYPQWEHGYALEEHDECSGNKQHSFQFFDRYGNMLHKIVLRETADIAAFRKLVSEHAAADQTSPLQLVHPLEDKADTRKEIDIDALRADWAHTHNHNDFVQRQEAFDQQRLRKLRLAGKAFAYQVANDSARIILQRMTEFGTAIMAQVGNAGIVQAYYGKIKNIGFKDSRLKIMNSGFRMSLREDHIDSVWVAKKPTTDGIITSLELFNRQGMHIASFLSKKDNGQPEPREWRESIMRLLPIFGT</sequence>
<evidence type="ECO:0000259" key="1">
    <source>
        <dbReference type="Pfam" id="PF05171"/>
    </source>
</evidence>
<proteinExistence type="predicted"/>
<keyword evidence="3" id="KW-1185">Reference proteome</keyword>
<protein>
    <submittedName>
        <fullName evidence="2">Hemin-degrading factor</fullName>
    </submittedName>
</protein>
<comment type="caution">
    <text evidence="2">The sequence shown here is derived from an EMBL/GenBank/DDBJ whole genome shotgun (WGS) entry which is preliminary data.</text>
</comment>
<dbReference type="EMBL" id="JAQQFR010000003">
    <property type="protein sequence ID" value="MFL9877880.1"/>
    <property type="molecule type" value="Genomic_DNA"/>
</dbReference>
<organism evidence="2 3">
    <name type="scientific">Herbaspirillum rhizosphaerae</name>
    <dbReference type="NCBI Taxonomy" id="346179"/>
    <lineage>
        <taxon>Bacteria</taxon>
        <taxon>Pseudomonadati</taxon>
        <taxon>Pseudomonadota</taxon>
        <taxon>Betaproteobacteria</taxon>
        <taxon>Burkholderiales</taxon>
        <taxon>Oxalobacteraceae</taxon>
        <taxon>Herbaspirillum</taxon>
    </lineage>
</organism>
<dbReference type="InterPro" id="IPR053733">
    <property type="entry name" value="Heme_Transport_Util_sf"/>
</dbReference>
<dbReference type="RefSeq" id="WP_408166424.1">
    <property type="nucleotide sequence ID" value="NZ_JAQQFR010000003.1"/>
</dbReference>
<dbReference type="CDD" id="cd16831">
    <property type="entry name" value="HemS-like_C"/>
    <property type="match status" value="1"/>
</dbReference>
<feature type="domain" description="Haemin-degrading HemS/ChuX" evidence="1">
    <location>
        <begin position="213"/>
        <end position="341"/>
    </location>
</feature>